<dbReference type="PRINTS" id="PR00081">
    <property type="entry name" value="GDHRDH"/>
</dbReference>
<evidence type="ECO:0000313" key="4">
    <source>
        <dbReference type="EMBL" id="RKS91417.1"/>
    </source>
</evidence>
<dbReference type="KEGG" id="smic:SmB9_20490"/>
<dbReference type="PANTHER" id="PTHR42760">
    <property type="entry name" value="SHORT-CHAIN DEHYDROGENASES/REDUCTASES FAMILY MEMBER"/>
    <property type="match status" value="1"/>
</dbReference>
<keyword evidence="2" id="KW-0560">Oxidoreductase</keyword>
<evidence type="ECO:0000313" key="3">
    <source>
        <dbReference type="EMBL" id="BBE34391.1"/>
    </source>
</evidence>
<dbReference type="InterPro" id="IPR036291">
    <property type="entry name" value="NAD(P)-bd_dom_sf"/>
</dbReference>
<gene>
    <name evidence="4" type="ORF">DFR51_0981</name>
    <name evidence="3" type="ORF">SmB9_20490</name>
</gene>
<reference evidence="4 6" key="2">
    <citation type="submission" date="2018-10" db="EMBL/GenBank/DDBJ databases">
        <title>Genomic Encyclopedia of Type Strains, Phase IV (KMG-IV): sequencing the most valuable type-strain genomes for metagenomic binning, comparative biology and taxonomic classification.</title>
        <authorList>
            <person name="Goeker M."/>
        </authorList>
    </citation>
    <scope>NUCLEOTIDE SEQUENCE [LARGE SCALE GENOMIC DNA]</scope>
    <source>
        <strain evidence="4 6">DSM 19791</strain>
    </source>
</reference>
<dbReference type="EMBL" id="RBWX01000007">
    <property type="protein sequence ID" value="RKS91417.1"/>
    <property type="molecule type" value="Genomic_DNA"/>
</dbReference>
<evidence type="ECO:0000256" key="2">
    <source>
        <dbReference type="ARBA" id="ARBA00023002"/>
    </source>
</evidence>
<protein>
    <submittedName>
        <fullName evidence="3">3-ketoacyl-ACP reductase</fullName>
    </submittedName>
    <submittedName>
        <fullName evidence="4">NAD(P)-dependent dehydrogenase (Short-subunit alcohol dehydrogenase family)</fullName>
    </submittedName>
</protein>
<dbReference type="Proteomes" id="UP000276029">
    <property type="component" value="Unassembled WGS sequence"/>
</dbReference>
<dbReference type="CDD" id="cd05233">
    <property type="entry name" value="SDR_c"/>
    <property type="match status" value="1"/>
</dbReference>
<dbReference type="AlphaFoldDB" id="A0AAD1G195"/>
<evidence type="ECO:0000313" key="6">
    <source>
        <dbReference type="Proteomes" id="UP000276029"/>
    </source>
</evidence>
<dbReference type="Gene3D" id="3.40.50.720">
    <property type="entry name" value="NAD(P)-binding Rossmann-like Domain"/>
    <property type="match status" value="1"/>
</dbReference>
<accession>A0AAD1G195</accession>
<dbReference type="PRINTS" id="PR00080">
    <property type="entry name" value="SDRFAMILY"/>
</dbReference>
<sequence length="254" mass="26558">MTVFSSTQVLVTAGASGIGRAIAEKFADAGARVHICDVSEDAIAALAEARPDIAATRADVSDETDVAALFDAVGSKLDVLVNNAGIGGPHAPVEDIMDAEWERTLAVNLTGALRVTRRAVRVMKAAGQGAIVNISTASVRTGLPNRTAYVASKEGLMGFTANLARELGPHNIRCNAILPGLIDNPRGRMLVARAAEEQGRAVAEVEAEMLRFVSMRCWIDPAEVGDLAVFLASPAARHITGQFIGVCGGAEWEG</sequence>
<reference evidence="3 5" key="1">
    <citation type="submission" date="2018-06" db="EMBL/GenBank/DDBJ databases">
        <title>Complete Genome Sequence of the Microcystin-Degrading Bacterium Sphingosinicella microcystinivorans Strain B-9.</title>
        <authorList>
            <person name="Jin H."/>
            <person name="Nishizawa T."/>
            <person name="Guo Y."/>
            <person name="Nishizawa A."/>
            <person name="Park H."/>
            <person name="Kato H."/>
            <person name="Tsuji K."/>
            <person name="Harada K."/>
        </authorList>
    </citation>
    <scope>NUCLEOTIDE SEQUENCE [LARGE SCALE GENOMIC DNA]</scope>
    <source>
        <strain evidence="3 5">B9</strain>
    </source>
</reference>
<dbReference type="Proteomes" id="UP000275727">
    <property type="component" value="Chromosome"/>
</dbReference>
<dbReference type="Pfam" id="PF13561">
    <property type="entry name" value="adh_short_C2"/>
    <property type="match status" value="1"/>
</dbReference>
<comment type="similarity">
    <text evidence="1">Belongs to the short-chain dehydrogenases/reductases (SDR) family.</text>
</comment>
<keyword evidence="6" id="KW-1185">Reference proteome</keyword>
<dbReference type="FunFam" id="3.40.50.720:FF:000084">
    <property type="entry name" value="Short-chain dehydrogenase reductase"/>
    <property type="match status" value="1"/>
</dbReference>
<evidence type="ECO:0000256" key="1">
    <source>
        <dbReference type="ARBA" id="ARBA00006484"/>
    </source>
</evidence>
<dbReference type="NCBIfam" id="NF009466">
    <property type="entry name" value="PRK12826.1-2"/>
    <property type="match status" value="1"/>
</dbReference>
<dbReference type="EMBL" id="AP018711">
    <property type="protein sequence ID" value="BBE34391.1"/>
    <property type="molecule type" value="Genomic_DNA"/>
</dbReference>
<dbReference type="RefSeq" id="WP_121047870.1">
    <property type="nucleotide sequence ID" value="NZ_AP018711.1"/>
</dbReference>
<name>A0AAD1G195_SPHMI</name>
<proteinExistence type="inferred from homology"/>
<evidence type="ECO:0000313" key="5">
    <source>
        <dbReference type="Proteomes" id="UP000275727"/>
    </source>
</evidence>
<dbReference type="GO" id="GO:0016616">
    <property type="term" value="F:oxidoreductase activity, acting on the CH-OH group of donors, NAD or NADP as acceptor"/>
    <property type="evidence" value="ECO:0007669"/>
    <property type="project" value="TreeGrafter"/>
</dbReference>
<dbReference type="InterPro" id="IPR002347">
    <property type="entry name" value="SDR_fam"/>
</dbReference>
<dbReference type="PANTHER" id="PTHR42760:SF133">
    <property type="entry name" value="3-OXOACYL-[ACYL-CARRIER-PROTEIN] REDUCTASE"/>
    <property type="match status" value="1"/>
</dbReference>
<dbReference type="SUPFAM" id="SSF51735">
    <property type="entry name" value="NAD(P)-binding Rossmann-fold domains"/>
    <property type="match status" value="1"/>
</dbReference>
<organism evidence="3 5">
    <name type="scientific">Sphingosinicella microcystinivorans</name>
    <dbReference type="NCBI Taxonomy" id="335406"/>
    <lineage>
        <taxon>Bacteria</taxon>
        <taxon>Pseudomonadati</taxon>
        <taxon>Pseudomonadota</taxon>
        <taxon>Alphaproteobacteria</taxon>
        <taxon>Sphingomonadales</taxon>
        <taxon>Sphingosinicellaceae</taxon>
        <taxon>Sphingosinicella</taxon>
    </lineage>
</organism>